<reference evidence="1 2" key="1">
    <citation type="submission" date="2019-01" db="EMBL/GenBank/DDBJ databases">
        <authorList>
            <consortium name="Pathogen Informatics"/>
        </authorList>
    </citation>
    <scope>NUCLEOTIDE SEQUENCE [LARGE SCALE GENOMIC DNA]</scope>
    <source>
        <strain evidence="1 2">NCTC10181</strain>
    </source>
</reference>
<protein>
    <submittedName>
        <fullName evidence="1">Uncharacterized protein</fullName>
    </submittedName>
</protein>
<dbReference type="AlphaFoldDB" id="A0A449B2W3"/>
<dbReference type="KEGG" id="mcit:NCTC10181_00743"/>
<gene>
    <name evidence="1" type="ORF">NCTC10181_00743</name>
</gene>
<keyword evidence="2" id="KW-1185">Reference proteome</keyword>
<evidence type="ECO:0000313" key="1">
    <source>
        <dbReference type="EMBL" id="VEU74874.1"/>
    </source>
</evidence>
<dbReference type="Proteomes" id="UP000290985">
    <property type="component" value="Chromosome"/>
</dbReference>
<name>A0A449B2W3_9BACT</name>
<sequence>MENKIFNIFKINKQHTKKIKYLLTLFEIDDRIFFVELVDDLSKIDQDSVEDAIKIFTKTQTSDFYCNLNAIYMCLTSEFEQFASNVTNEFINGKIDDLFRLKVLSTINENIAQNNDRVNLIYLSNNINDQKHNVNNS</sequence>
<proteinExistence type="predicted"/>
<dbReference type="OrthoDB" id="403144at2"/>
<accession>A0A449B2W3</accession>
<dbReference type="EMBL" id="LR215036">
    <property type="protein sequence ID" value="VEU74874.1"/>
    <property type="molecule type" value="Genomic_DNA"/>
</dbReference>
<dbReference type="RefSeq" id="WP_129725662.1">
    <property type="nucleotide sequence ID" value="NZ_CP101807.1"/>
</dbReference>
<organism evidence="1 2">
    <name type="scientific">Mycoplasmopsis citelli</name>
    <dbReference type="NCBI Taxonomy" id="171281"/>
    <lineage>
        <taxon>Bacteria</taxon>
        <taxon>Bacillati</taxon>
        <taxon>Mycoplasmatota</taxon>
        <taxon>Mycoplasmoidales</taxon>
        <taxon>Metamycoplasmataceae</taxon>
        <taxon>Mycoplasmopsis</taxon>
    </lineage>
</organism>
<evidence type="ECO:0000313" key="2">
    <source>
        <dbReference type="Proteomes" id="UP000290985"/>
    </source>
</evidence>